<protein>
    <recommendedName>
        <fullName evidence="3">Phage protein</fullName>
    </recommendedName>
</protein>
<accession>A0A366EB15</accession>
<reference evidence="1 2" key="1">
    <citation type="submission" date="2018-06" db="EMBL/GenBank/DDBJ databases">
        <title>Genomic Encyclopedia of Type Strains, Phase IV (KMG-IV): sequencing the most valuable type-strain genomes for metagenomic binning, comparative biology and taxonomic classification.</title>
        <authorList>
            <person name="Goeker M."/>
        </authorList>
    </citation>
    <scope>NUCLEOTIDE SEQUENCE [LARGE SCALE GENOMIC DNA]</scope>
    <source>
        <strain evidence="1 2">DSM 15140</strain>
    </source>
</reference>
<dbReference type="RefSeq" id="WP_113868458.1">
    <property type="nucleotide sequence ID" value="NZ_BAABQN010000003.1"/>
</dbReference>
<sequence length="235" mass="26366">MIKEALEYLVKLGNKDVVEVNGQAYATGSMNLLESPSARTIDVRSLSGLIDYLKSNFDELDNVLIQIESATSVVAYSTLNDDYNRQKWIRASALLPDFRFDSFYDSESFNIKLQSCFLDNDDRKIMLQVVGNIREEAVQTFGDDGVSQSVVARTGIAQVGDVKVPNPVMLSPYRTFVEIDQPESNFVFRMKEGAKCALFEADSGAWELEAMDNIKDHLMRELQDLIDSGDVHIIS</sequence>
<dbReference type="EMBL" id="QNRI01000004">
    <property type="protein sequence ID" value="RBO99512.1"/>
    <property type="molecule type" value="Genomic_DNA"/>
</dbReference>
<evidence type="ECO:0000313" key="1">
    <source>
        <dbReference type="EMBL" id="RBO99512.1"/>
    </source>
</evidence>
<evidence type="ECO:0008006" key="3">
    <source>
        <dbReference type="Google" id="ProtNLM"/>
    </source>
</evidence>
<proteinExistence type="predicted"/>
<dbReference type="AlphaFoldDB" id="A0A366EB15"/>
<evidence type="ECO:0000313" key="2">
    <source>
        <dbReference type="Proteomes" id="UP000252254"/>
    </source>
</evidence>
<dbReference type="Proteomes" id="UP000252254">
    <property type="component" value="Unassembled WGS sequence"/>
</dbReference>
<dbReference type="OrthoDB" id="5432268at2"/>
<gene>
    <name evidence="1" type="ORF">DES48_104188</name>
</gene>
<comment type="caution">
    <text evidence="1">The sequence shown here is derived from an EMBL/GenBank/DDBJ whole genome shotgun (WGS) entry which is preliminary data.</text>
</comment>
<name>A0A366EB15_9BACI</name>
<keyword evidence="2" id="KW-1185">Reference proteome</keyword>
<organism evidence="1 2">
    <name type="scientific">Paraliobacillus ryukyuensis</name>
    <dbReference type="NCBI Taxonomy" id="200904"/>
    <lineage>
        <taxon>Bacteria</taxon>
        <taxon>Bacillati</taxon>
        <taxon>Bacillota</taxon>
        <taxon>Bacilli</taxon>
        <taxon>Bacillales</taxon>
        <taxon>Bacillaceae</taxon>
        <taxon>Paraliobacillus</taxon>
    </lineage>
</organism>